<keyword evidence="3" id="KW-1185">Reference proteome</keyword>
<evidence type="ECO:0000256" key="1">
    <source>
        <dbReference type="SAM" id="Phobius"/>
    </source>
</evidence>
<sequence>MNPGRHPYLPRYIYIYIRSISATITVFAYYLVPIYLRTIPYNFIQHPNIHLKHFQTFKHSSFFDLFDPLDLLPACSAPLRHLRNNIHLNIYLERRISTKTPPNSSYSTFAHKVISISPKSTEEYI</sequence>
<keyword evidence="1" id="KW-0472">Membrane</keyword>
<dbReference type="Proteomes" id="UP000326757">
    <property type="component" value="Unassembled WGS sequence"/>
</dbReference>
<protein>
    <submittedName>
        <fullName evidence="2">Uncharacterized protein</fullName>
    </submittedName>
</protein>
<keyword evidence="1" id="KW-1133">Transmembrane helix</keyword>
<evidence type="ECO:0000313" key="3">
    <source>
        <dbReference type="Proteomes" id="UP000326757"/>
    </source>
</evidence>
<reference evidence="2 3" key="1">
    <citation type="submission" date="2019-06" db="EMBL/GenBank/DDBJ databases">
        <title>Genome Sequence of the Brown Rot Fungal Pathogen Monilinia laxa.</title>
        <authorList>
            <person name="De Miccolis Angelini R.M."/>
            <person name="Landi L."/>
            <person name="Abate D."/>
            <person name="Pollastro S."/>
            <person name="Romanazzi G."/>
            <person name="Faretra F."/>
        </authorList>
    </citation>
    <scope>NUCLEOTIDE SEQUENCE [LARGE SCALE GENOMIC DNA]</scope>
    <source>
        <strain evidence="2 3">Mlax316</strain>
    </source>
</reference>
<evidence type="ECO:0000313" key="2">
    <source>
        <dbReference type="EMBL" id="KAB8303382.1"/>
    </source>
</evidence>
<dbReference type="EMBL" id="VIGI01000002">
    <property type="protein sequence ID" value="KAB8303382.1"/>
    <property type="molecule type" value="Genomic_DNA"/>
</dbReference>
<keyword evidence="1" id="KW-0812">Transmembrane</keyword>
<accession>A0A5N6KI51</accession>
<proteinExistence type="predicted"/>
<comment type="caution">
    <text evidence="2">The sequence shown here is derived from an EMBL/GenBank/DDBJ whole genome shotgun (WGS) entry which is preliminary data.</text>
</comment>
<feature type="transmembrane region" description="Helical" evidence="1">
    <location>
        <begin position="12"/>
        <end position="32"/>
    </location>
</feature>
<organism evidence="2 3">
    <name type="scientific">Monilinia laxa</name>
    <name type="common">Brown rot fungus</name>
    <name type="synonym">Sclerotinia laxa</name>
    <dbReference type="NCBI Taxonomy" id="61186"/>
    <lineage>
        <taxon>Eukaryota</taxon>
        <taxon>Fungi</taxon>
        <taxon>Dikarya</taxon>
        <taxon>Ascomycota</taxon>
        <taxon>Pezizomycotina</taxon>
        <taxon>Leotiomycetes</taxon>
        <taxon>Helotiales</taxon>
        <taxon>Sclerotiniaceae</taxon>
        <taxon>Monilinia</taxon>
    </lineage>
</organism>
<gene>
    <name evidence="2" type="ORF">EYC80_004811</name>
</gene>
<dbReference type="AlphaFoldDB" id="A0A5N6KI51"/>
<name>A0A5N6KI51_MONLA</name>